<feature type="transmembrane region" description="Helical" evidence="6">
    <location>
        <begin position="198"/>
        <end position="218"/>
    </location>
</feature>
<comment type="caution">
    <text evidence="7">The sequence shown here is derived from an EMBL/GenBank/DDBJ whole genome shotgun (WGS) entry which is preliminary data.</text>
</comment>
<keyword evidence="2" id="KW-1003">Cell membrane</keyword>
<evidence type="ECO:0000256" key="5">
    <source>
        <dbReference type="ARBA" id="ARBA00023136"/>
    </source>
</evidence>
<feature type="transmembrane region" description="Helical" evidence="6">
    <location>
        <begin position="439"/>
        <end position="458"/>
    </location>
</feature>
<dbReference type="EMBL" id="JAUSVP010000008">
    <property type="protein sequence ID" value="MDQ0448490.1"/>
    <property type="molecule type" value="Genomic_DNA"/>
</dbReference>
<evidence type="ECO:0000256" key="3">
    <source>
        <dbReference type="ARBA" id="ARBA00022692"/>
    </source>
</evidence>
<feature type="transmembrane region" description="Helical" evidence="6">
    <location>
        <begin position="134"/>
        <end position="157"/>
    </location>
</feature>
<protein>
    <submittedName>
        <fullName evidence="7">O-antigen/teichoic acid export membrane protein</fullName>
    </submittedName>
</protein>
<feature type="transmembrane region" description="Helical" evidence="6">
    <location>
        <begin position="406"/>
        <end position="427"/>
    </location>
</feature>
<dbReference type="InterPro" id="IPR050833">
    <property type="entry name" value="Poly_Biosynth_Transport"/>
</dbReference>
<gene>
    <name evidence="7" type="ORF">QO012_002999</name>
</gene>
<organism evidence="7 8">
    <name type="scientific">Methylobacterium aerolatum</name>
    <dbReference type="NCBI Taxonomy" id="418708"/>
    <lineage>
        <taxon>Bacteria</taxon>
        <taxon>Pseudomonadati</taxon>
        <taxon>Pseudomonadota</taxon>
        <taxon>Alphaproteobacteria</taxon>
        <taxon>Hyphomicrobiales</taxon>
        <taxon>Methylobacteriaceae</taxon>
        <taxon>Methylobacterium</taxon>
    </lineage>
</organism>
<comment type="subcellular location">
    <subcellularLocation>
        <location evidence="1">Cell membrane</location>
        <topology evidence="1">Multi-pass membrane protein</topology>
    </subcellularLocation>
</comment>
<name>A0ABU0I1L6_9HYPH</name>
<evidence type="ECO:0000256" key="2">
    <source>
        <dbReference type="ARBA" id="ARBA00022475"/>
    </source>
</evidence>
<keyword evidence="8" id="KW-1185">Reference proteome</keyword>
<dbReference type="PANTHER" id="PTHR30250:SF31">
    <property type="entry name" value="INNER MEMBRANE PROTEIN YGHQ"/>
    <property type="match status" value="1"/>
</dbReference>
<evidence type="ECO:0000313" key="8">
    <source>
        <dbReference type="Proteomes" id="UP001231124"/>
    </source>
</evidence>
<evidence type="ECO:0000313" key="7">
    <source>
        <dbReference type="EMBL" id="MDQ0448490.1"/>
    </source>
</evidence>
<accession>A0ABU0I1L6</accession>
<feature type="transmembrane region" description="Helical" evidence="6">
    <location>
        <begin position="281"/>
        <end position="298"/>
    </location>
</feature>
<keyword evidence="4 6" id="KW-1133">Transmembrane helix</keyword>
<evidence type="ECO:0000256" key="4">
    <source>
        <dbReference type="ARBA" id="ARBA00022989"/>
    </source>
</evidence>
<dbReference type="RefSeq" id="WP_238202502.1">
    <property type="nucleotide sequence ID" value="NZ_BPQE01000011.1"/>
</dbReference>
<evidence type="ECO:0000256" key="1">
    <source>
        <dbReference type="ARBA" id="ARBA00004651"/>
    </source>
</evidence>
<keyword evidence="5 6" id="KW-0472">Membrane</keyword>
<dbReference type="Proteomes" id="UP001231124">
    <property type="component" value="Unassembled WGS sequence"/>
</dbReference>
<evidence type="ECO:0000256" key="6">
    <source>
        <dbReference type="SAM" id="Phobius"/>
    </source>
</evidence>
<feature type="transmembrane region" description="Helical" evidence="6">
    <location>
        <begin position="347"/>
        <end position="368"/>
    </location>
</feature>
<keyword evidence="3 6" id="KW-0812">Transmembrane</keyword>
<feature type="transmembrane region" description="Helical" evidence="6">
    <location>
        <begin position="105"/>
        <end position="122"/>
    </location>
</feature>
<feature type="transmembrane region" description="Helical" evidence="6">
    <location>
        <begin position="39"/>
        <end position="65"/>
    </location>
</feature>
<feature type="transmembrane region" description="Helical" evidence="6">
    <location>
        <begin position="374"/>
        <end position="394"/>
    </location>
</feature>
<feature type="transmembrane region" description="Helical" evidence="6">
    <location>
        <begin position="77"/>
        <end position="99"/>
    </location>
</feature>
<feature type="transmembrane region" description="Helical" evidence="6">
    <location>
        <begin position="318"/>
        <end position="335"/>
    </location>
</feature>
<feature type="transmembrane region" description="Helical" evidence="6">
    <location>
        <begin position="163"/>
        <end position="186"/>
    </location>
</feature>
<sequence length="471" mass="48631">MMTRHSLIYVGSRAVAAALNMASVAVFTRLAPTETYGAYLYVLSWSLVLYGATCQWPRFAFFALYDEAKDSMQVATMVRMLAGSVLLAGVGAALCAAAGLISHQAAFVILCLTFSTTVFEGSNEVARTHLKAGIVAAATLSRSVLIIGLGSAALYWTGDPLDLALAIAAANTFAALPTALSVVPMLGGRASLKEAKRLLDYGWPLILSFGVGALAQSLDRLIIAETVGKAGLGAYGAIADFLRQSFIVFGEALALSLISIAKRQARLGGMGAAEGVLCDTARAMTTIAAFGAVFFLTFDDLVVTILLGPGYREEARNLAPVLILASILMMFRAYYFGQVIFFTKTSGLEAAAAATTLVGVAVLSVLLIPRFGALGAAIAFAGGQAAACLVLIVGAHRSGTAFPVPLADMAGIVAAALAVGLVINGIGLLPGGMRPPAQALSVVLLGTAFVAVAWRIDMLGMAGAIRRRLAA</sequence>
<feature type="transmembrane region" description="Helical" evidence="6">
    <location>
        <begin position="7"/>
        <end position="27"/>
    </location>
</feature>
<reference evidence="7 8" key="1">
    <citation type="submission" date="2023-07" db="EMBL/GenBank/DDBJ databases">
        <title>Genomic Encyclopedia of Type Strains, Phase IV (KMG-IV): sequencing the most valuable type-strain genomes for metagenomic binning, comparative biology and taxonomic classification.</title>
        <authorList>
            <person name="Goeker M."/>
        </authorList>
    </citation>
    <scope>NUCLEOTIDE SEQUENCE [LARGE SCALE GENOMIC DNA]</scope>
    <source>
        <strain evidence="7 8">DSM 19013</strain>
    </source>
</reference>
<proteinExistence type="predicted"/>
<dbReference type="PANTHER" id="PTHR30250">
    <property type="entry name" value="PST FAMILY PREDICTED COLANIC ACID TRANSPORTER"/>
    <property type="match status" value="1"/>
</dbReference>